<name>A0A0T5YYK8_9GAMM</name>
<evidence type="ECO:0000313" key="4">
    <source>
        <dbReference type="Proteomes" id="UP000051276"/>
    </source>
</evidence>
<dbReference type="AlphaFoldDB" id="A0A0T5YYK8"/>
<evidence type="ECO:0000256" key="1">
    <source>
        <dbReference type="SAM" id="SignalP"/>
    </source>
</evidence>
<evidence type="ECO:0000313" key="2">
    <source>
        <dbReference type="EMBL" id="KRT55719.1"/>
    </source>
</evidence>
<feature type="chain" id="PRO_5010437730" evidence="1">
    <location>
        <begin position="24"/>
        <end position="219"/>
    </location>
</feature>
<gene>
    <name evidence="2" type="ORF">Ga0074115_12326</name>
    <name evidence="3" type="ORF">Ga0076813_14954</name>
</gene>
<dbReference type="NCBIfam" id="TIGR02281">
    <property type="entry name" value="clan_AA_DTGA"/>
    <property type="match status" value="1"/>
</dbReference>
<accession>A0A0T5YYK8</accession>
<dbReference type="Proteomes" id="UP000051634">
    <property type="component" value="Unassembled WGS sequence"/>
</dbReference>
<dbReference type="InterPro" id="IPR011969">
    <property type="entry name" value="Clan_AA_Asp_peptidase_C"/>
</dbReference>
<dbReference type="Pfam" id="PF13975">
    <property type="entry name" value="gag-asp_proteas"/>
    <property type="match status" value="1"/>
</dbReference>
<keyword evidence="2" id="KW-0378">Hydrolase</keyword>
<keyword evidence="1" id="KW-0732">Signal</keyword>
<dbReference type="GO" id="GO:0006508">
    <property type="term" value="P:proteolysis"/>
    <property type="evidence" value="ECO:0007669"/>
    <property type="project" value="UniProtKB-KW"/>
</dbReference>
<evidence type="ECO:0000313" key="5">
    <source>
        <dbReference type="Proteomes" id="UP000051634"/>
    </source>
</evidence>
<keyword evidence="5" id="KW-1185">Reference proteome</keyword>
<dbReference type="STRING" id="54398.Ga0074115_12326"/>
<dbReference type="CDD" id="cd05483">
    <property type="entry name" value="retropepsin_like_bacteria"/>
    <property type="match status" value="1"/>
</dbReference>
<protein>
    <submittedName>
        <fullName evidence="3">Aspartyl protease family protein</fullName>
    </submittedName>
    <submittedName>
        <fullName evidence="2">Clan AA aspartic protease, TIGR02281 family</fullName>
    </submittedName>
</protein>
<dbReference type="EMBL" id="LMXI01000199">
    <property type="protein sequence ID" value="KRT59141.1"/>
    <property type="molecule type" value="Genomic_DNA"/>
</dbReference>
<dbReference type="Gene3D" id="2.40.70.10">
    <property type="entry name" value="Acid Proteases"/>
    <property type="match status" value="1"/>
</dbReference>
<comment type="caution">
    <text evidence="2">The sequence shown here is derived from an EMBL/GenBank/DDBJ whole genome shotgun (WGS) entry which is preliminary data.</text>
</comment>
<organism evidence="2 5">
    <name type="scientific">endosymbiont of Ridgeia piscesae</name>
    <dbReference type="NCBI Taxonomy" id="54398"/>
    <lineage>
        <taxon>Bacteria</taxon>
        <taxon>Pseudomonadati</taxon>
        <taxon>Pseudomonadota</taxon>
        <taxon>Gammaproteobacteria</taxon>
        <taxon>sulfur-oxidizing symbionts</taxon>
    </lineage>
</organism>
<reference evidence="4 5" key="1">
    <citation type="submission" date="2015-11" db="EMBL/GenBank/DDBJ databases">
        <title>The genome of Candidatus Endoriftia persephone in Ridgeia piscesae and population structure of the North Eastern Pacific vestimentiferan symbionts.</title>
        <authorList>
            <person name="Perez M."/>
            <person name="Juniper K.S."/>
        </authorList>
    </citation>
    <scope>NUCLEOTIDE SEQUENCE [LARGE SCALE GENOMIC DNA]</scope>
    <source>
        <strain evidence="3">Ind10</strain>
        <strain evidence="2">Ind11</strain>
    </source>
</reference>
<proteinExistence type="predicted"/>
<dbReference type="GO" id="GO:0008233">
    <property type="term" value="F:peptidase activity"/>
    <property type="evidence" value="ECO:0007669"/>
    <property type="project" value="UniProtKB-KW"/>
</dbReference>
<feature type="signal peptide" evidence="1">
    <location>
        <begin position="1"/>
        <end position="23"/>
    </location>
</feature>
<dbReference type="EMBL" id="LDXT01000074">
    <property type="protein sequence ID" value="KRT55719.1"/>
    <property type="molecule type" value="Genomic_DNA"/>
</dbReference>
<evidence type="ECO:0000313" key="3">
    <source>
        <dbReference type="EMBL" id="KRT59141.1"/>
    </source>
</evidence>
<sequence length="219" mass="23828">MTCSVPYRALLCCLLWLVPHAMALAVERLVVEALFANKVMVSIDGKRRMLKPGKASPEGVLLISSDSRQALIEVDGKRDTYSLGRHVSSSYSEPERQSAKVWRDETGSFTILGSINGRTVQFLLDTGATAVAMSGVEARRLGIAYKRKGTPIAVGTASGMARAYEVTLREVRVGAITLRGVRGFIIEGNSPTQVLLGMSFLSQLTMQDKGAYLLLESRF</sequence>
<dbReference type="InterPro" id="IPR021109">
    <property type="entry name" value="Peptidase_aspartic_dom_sf"/>
</dbReference>
<keyword evidence="2" id="KW-0645">Protease</keyword>
<dbReference type="Proteomes" id="UP000051276">
    <property type="component" value="Unassembled WGS sequence"/>
</dbReference>
<dbReference type="SUPFAM" id="SSF50630">
    <property type="entry name" value="Acid proteases"/>
    <property type="match status" value="1"/>
</dbReference>
<dbReference type="InterPro" id="IPR034122">
    <property type="entry name" value="Retropepsin-like_bacterial"/>
</dbReference>